<feature type="chain" id="PRO_5009526589" description="Sel1 repeat family protein" evidence="1">
    <location>
        <begin position="21"/>
        <end position="163"/>
    </location>
</feature>
<dbReference type="Pfam" id="PF08238">
    <property type="entry name" value="Sel1"/>
    <property type="match status" value="3"/>
</dbReference>
<protein>
    <recommendedName>
        <fullName evidence="4">Sel1 repeat family protein</fullName>
    </recommendedName>
</protein>
<dbReference type="InterPro" id="IPR011990">
    <property type="entry name" value="TPR-like_helical_dom_sf"/>
</dbReference>
<dbReference type="InterPro" id="IPR006597">
    <property type="entry name" value="Sel1-like"/>
</dbReference>
<dbReference type="SUPFAM" id="SSF81901">
    <property type="entry name" value="HCP-like"/>
    <property type="match status" value="1"/>
</dbReference>
<evidence type="ECO:0000313" key="2">
    <source>
        <dbReference type="EMBL" id="OGI41261.1"/>
    </source>
</evidence>
<dbReference type="InterPro" id="IPR050767">
    <property type="entry name" value="Sel1_AlgK"/>
</dbReference>
<accession>A0A1F6T801</accession>
<gene>
    <name evidence="2" type="ORF">A2140_06630</name>
</gene>
<evidence type="ECO:0000313" key="3">
    <source>
        <dbReference type="Proteomes" id="UP000178379"/>
    </source>
</evidence>
<dbReference type="PANTHER" id="PTHR11102:SF160">
    <property type="entry name" value="ERAD-ASSOCIATED E3 UBIQUITIN-PROTEIN LIGASE COMPONENT HRD3"/>
    <property type="match status" value="1"/>
</dbReference>
<proteinExistence type="predicted"/>
<dbReference type="Gene3D" id="1.25.40.10">
    <property type="entry name" value="Tetratricopeptide repeat domain"/>
    <property type="match status" value="1"/>
</dbReference>
<organism evidence="2 3">
    <name type="scientific">Candidatus Muproteobacteria bacterium RBG_16_62_13</name>
    <dbReference type="NCBI Taxonomy" id="1817756"/>
    <lineage>
        <taxon>Bacteria</taxon>
        <taxon>Pseudomonadati</taxon>
        <taxon>Pseudomonadota</taxon>
        <taxon>Candidatus Muproteobacteria</taxon>
    </lineage>
</organism>
<dbReference type="STRING" id="1817756.A2140_06630"/>
<keyword evidence="1" id="KW-0732">Signal</keyword>
<dbReference type="AlphaFoldDB" id="A0A1F6T801"/>
<dbReference type="EMBL" id="MFSQ01000023">
    <property type="protein sequence ID" value="OGI41261.1"/>
    <property type="molecule type" value="Genomic_DNA"/>
</dbReference>
<dbReference type="SMART" id="SM00671">
    <property type="entry name" value="SEL1"/>
    <property type="match status" value="2"/>
</dbReference>
<dbReference type="Proteomes" id="UP000178379">
    <property type="component" value="Unassembled WGS sequence"/>
</dbReference>
<reference evidence="2 3" key="1">
    <citation type="journal article" date="2016" name="Nat. Commun.">
        <title>Thousands of microbial genomes shed light on interconnected biogeochemical processes in an aquifer system.</title>
        <authorList>
            <person name="Anantharaman K."/>
            <person name="Brown C.T."/>
            <person name="Hug L.A."/>
            <person name="Sharon I."/>
            <person name="Castelle C.J."/>
            <person name="Probst A.J."/>
            <person name="Thomas B.C."/>
            <person name="Singh A."/>
            <person name="Wilkins M.J."/>
            <person name="Karaoz U."/>
            <person name="Brodie E.L."/>
            <person name="Williams K.H."/>
            <person name="Hubbard S.S."/>
            <person name="Banfield J.F."/>
        </authorList>
    </citation>
    <scope>NUCLEOTIDE SEQUENCE [LARGE SCALE GENOMIC DNA]</scope>
</reference>
<evidence type="ECO:0000256" key="1">
    <source>
        <dbReference type="SAM" id="SignalP"/>
    </source>
</evidence>
<dbReference type="PANTHER" id="PTHR11102">
    <property type="entry name" value="SEL-1-LIKE PROTEIN"/>
    <property type="match status" value="1"/>
</dbReference>
<name>A0A1F6T801_9PROT</name>
<feature type="signal peptide" evidence="1">
    <location>
        <begin position="1"/>
        <end position="20"/>
    </location>
</feature>
<evidence type="ECO:0008006" key="4">
    <source>
        <dbReference type="Google" id="ProtNLM"/>
    </source>
</evidence>
<sequence length="163" mass="18404">MSRRIACALCLLLLYAGAVADSSEFKKAVAAERKGDYQRAHYTFSMLAGQGDPKAQHALGRLYEHGRGVQGNAQTAMQWYRRAADQGHPDSEYRLAVAYAYGVGGYPQDNRETVIWLKLAAEHGHGKARKMLVRAYEQGQLGLPRDPKQARYWQRYKKSKKTE</sequence>
<comment type="caution">
    <text evidence="2">The sequence shown here is derived from an EMBL/GenBank/DDBJ whole genome shotgun (WGS) entry which is preliminary data.</text>
</comment>